<comment type="catalytic activity">
    <reaction evidence="4">
        <text>2 GTP = 3',3'-c-di-GMP + 2 diphosphate</text>
        <dbReference type="Rhea" id="RHEA:24898"/>
        <dbReference type="ChEBI" id="CHEBI:33019"/>
        <dbReference type="ChEBI" id="CHEBI:37565"/>
        <dbReference type="ChEBI" id="CHEBI:58805"/>
        <dbReference type="EC" id="2.7.7.65"/>
    </reaction>
</comment>
<keyword evidence="8" id="KW-1185">Reference proteome</keyword>
<evidence type="ECO:0000259" key="6">
    <source>
        <dbReference type="PROSITE" id="PS50887"/>
    </source>
</evidence>
<evidence type="ECO:0000256" key="2">
    <source>
        <dbReference type="ARBA" id="ARBA00004533"/>
    </source>
</evidence>
<dbReference type="PANTHER" id="PTHR45138:SF9">
    <property type="entry name" value="DIGUANYLATE CYCLASE DGCM-RELATED"/>
    <property type="match status" value="1"/>
</dbReference>
<feature type="transmembrane region" description="Helical" evidence="5">
    <location>
        <begin position="20"/>
        <end position="43"/>
    </location>
</feature>
<dbReference type="EMBL" id="JPQU01000033">
    <property type="protein sequence ID" value="KFE55705.1"/>
    <property type="molecule type" value="Genomic_DNA"/>
</dbReference>
<dbReference type="Pfam" id="PF00990">
    <property type="entry name" value="GGDEF"/>
    <property type="match status" value="1"/>
</dbReference>
<protein>
    <recommendedName>
        <fullName evidence="3">diguanylate cyclase</fullName>
        <ecNumber evidence="3">2.7.7.65</ecNumber>
    </recommendedName>
</protein>
<dbReference type="GO" id="GO:1902201">
    <property type="term" value="P:negative regulation of bacterial-type flagellum-dependent cell motility"/>
    <property type="evidence" value="ECO:0007669"/>
    <property type="project" value="TreeGrafter"/>
</dbReference>
<dbReference type="AlphaFoldDB" id="A0A085VJU2"/>
<feature type="transmembrane region" description="Helical" evidence="5">
    <location>
        <begin position="101"/>
        <end position="117"/>
    </location>
</feature>
<organism evidence="7 8">
    <name type="scientific">Pseudomonas syringae</name>
    <dbReference type="NCBI Taxonomy" id="317"/>
    <lineage>
        <taxon>Bacteria</taxon>
        <taxon>Pseudomonadati</taxon>
        <taxon>Pseudomonadota</taxon>
        <taxon>Gammaproteobacteria</taxon>
        <taxon>Pseudomonadales</taxon>
        <taxon>Pseudomonadaceae</taxon>
        <taxon>Pseudomonas</taxon>
    </lineage>
</organism>
<dbReference type="InterPro" id="IPR000160">
    <property type="entry name" value="GGDEF_dom"/>
</dbReference>
<dbReference type="SUPFAM" id="SSF55073">
    <property type="entry name" value="Nucleotide cyclase"/>
    <property type="match status" value="1"/>
</dbReference>
<sequence length="348" mass="38436">MNVLSASDRAHLLREATAQFWKHIVPVVQIAFGIHVVLFILFLLLKLPLLAVANALSIGVYVACLKAIRAQRYSFAGVLMSVEIILHALLANWVLGWSSNFHFYLYCLIPIIAFSFQDRRMVRMSFNLTIITVVVGSYVLRERMGLNSGVAAPLREAFGIVNVLTATALLVHGTALSVRFTRSMQLSLFHMASHDSLTNLYTRRRIIEGVRQLGSPATSAIILLDIDHFKQINDSLGHDRGDVILQRVAKAISSNVRATDVASRWGGEEFLVLMPDTSEQVACAVAERILLGIRETAGNTDHSPVMVTATLAVSQIRQGESFESALRRADQALYQGKRQGRDQVVLAS</sequence>
<dbReference type="GO" id="GO:0043709">
    <property type="term" value="P:cell adhesion involved in single-species biofilm formation"/>
    <property type="evidence" value="ECO:0007669"/>
    <property type="project" value="TreeGrafter"/>
</dbReference>
<feature type="transmembrane region" description="Helical" evidence="5">
    <location>
        <begin position="75"/>
        <end position="95"/>
    </location>
</feature>
<dbReference type="PANTHER" id="PTHR45138">
    <property type="entry name" value="REGULATORY COMPONENTS OF SENSORY TRANSDUCTION SYSTEM"/>
    <property type="match status" value="1"/>
</dbReference>
<evidence type="ECO:0000256" key="1">
    <source>
        <dbReference type="ARBA" id="ARBA00001946"/>
    </source>
</evidence>
<gene>
    <name evidence="7" type="ORF">IV01_11625</name>
</gene>
<evidence type="ECO:0000256" key="5">
    <source>
        <dbReference type="SAM" id="Phobius"/>
    </source>
</evidence>
<keyword evidence="5" id="KW-0812">Transmembrane</keyword>
<dbReference type="PATRIC" id="fig|317.175.peg.2416"/>
<dbReference type="InterPro" id="IPR043128">
    <property type="entry name" value="Rev_trsase/Diguanyl_cyclase"/>
</dbReference>
<comment type="subcellular location">
    <subcellularLocation>
        <location evidence="2">Cell inner membrane</location>
    </subcellularLocation>
</comment>
<dbReference type="EC" id="2.7.7.65" evidence="3"/>
<feature type="transmembrane region" description="Helical" evidence="5">
    <location>
        <begin position="160"/>
        <end position="181"/>
    </location>
</feature>
<dbReference type="GO" id="GO:0052621">
    <property type="term" value="F:diguanylate cyclase activity"/>
    <property type="evidence" value="ECO:0007669"/>
    <property type="project" value="UniProtKB-EC"/>
</dbReference>
<keyword evidence="5" id="KW-0472">Membrane</keyword>
<feature type="domain" description="GGDEF" evidence="6">
    <location>
        <begin position="217"/>
        <end position="348"/>
    </location>
</feature>
<evidence type="ECO:0000313" key="7">
    <source>
        <dbReference type="EMBL" id="KFE55705.1"/>
    </source>
</evidence>
<dbReference type="RefSeq" id="WP_032628397.1">
    <property type="nucleotide sequence ID" value="NZ_JPQU01000033.1"/>
</dbReference>
<dbReference type="InterPro" id="IPR050469">
    <property type="entry name" value="Diguanylate_Cyclase"/>
</dbReference>
<feature type="transmembrane region" description="Helical" evidence="5">
    <location>
        <begin position="124"/>
        <end position="140"/>
    </location>
</feature>
<dbReference type="Gene3D" id="3.30.70.270">
    <property type="match status" value="1"/>
</dbReference>
<evidence type="ECO:0000313" key="8">
    <source>
        <dbReference type="Proteomes" id="UP000028631"/>
    </source>
</evidence>
<dbReference type="Proteomes" id="UP000028631">
    <property type="component" value="Unassembled WGS sequence"/>
</dbReference>
<reference evidence="7 8" key="1">
    <citation type="submission" date="2014-07" db="EMBL/GenBank/DDBJ databases">
        <title>Draft Genome Sequences of Environmental Pseudomonas syringae strains.</title>
        <authorList>
            <person name="Baltrus D.A."/>
            <person name="Berge O."/>
            <person name="Morris C."/>
        </authorList>
    </citation>
    <scope>NUCLEOTIDE SEQUENCE [LARGE SCALE GENOMIC DNA]</scope>
    <source>
        <strain evidence="7 8">GAW0119</strain>
    </source>
</reference>
<keyword evidence="5" id="KW-1133">Transmembrane helix</keyword>
<name>A0A085VJU2_PSESX</name>
<dbReference type="CDD" id="cd01949">
    <property type="entry name" value="GGDEF"/>
    <property type="match status" value="1"/>
</dbReference>
<evidence type="ECO:0000256" key="4">
    <source>
        <dbReference type="ARBA" id="ARBA00034247"/>
    </source>
</evidence>
<dbReference type="NCBIfam" id="TIGR00254">
    <property type="entry name" value="GGDEF"/>
    <property type="match status" value="1"/>
</dbReference>
<comment type="cofactor">
    <cofactor evidence="1">
        <name>Mg(2+)</name>
        <dbReference type="ChEBI" id="CHEBI:18420"/>
    </cofactor>
</comment>
<dbReference type="SMART" id="SM00267">
    <property type="entry name" value="GGDEF"/>
    <property type="match status" value="1"/>
</dbReference>
<proteinExistence type="predicted"/>
<dbReference type="GO" id="GO:0005886">
    <property type="term" value="C:plasma membrane"/>
    <property type="evidence" value="ECO:0007669"/>
    <property type="project" value="UniProtKB-SubCell"/>
</dbReference>
<accession>A0A085VJU2</accession>
<dbReference type="InterPro" id="IPR029787">
    <property type="entry name" value="Nucleotide_cyclase"/>
</dbReference>
<dbReference type="PROSITE" id="PS50887">
    <property type="entry name" value="GGDEF"/>
    <property type="match status" value="1"/>
</dbReference>
<comment type="caution">
    <text evidence="7">The sequence shown here is derived from an EMBL/GenBank/DDBJ whole genome shotgun (WGS) entry which is preliminary data.</text>
</comment>
<dbReference type="OrthoDB" id="9812260at2"/>
<dbReference type="FunFam" id="3.30.70.270:FF:000001">
    <property type="entry name" value="Diguanylate cyclase domain protein"/>
    <property type="match status" value="1"/>
</dbReference>
<evidence type="ECO:0000256" key="3">
    <source>
        <dbReference type="ARBA" id="ARBA00012528"/>
    </source>
</evidence>